<dbReference type="Proteomes" id="UP000092445">
    <property type="component" value="Unassembled WGS sequence"/>
</dbReference>
<dbReference type="InterPro" id="IPR022041">
    <property type="entry name" value="Methyltransf_FA"/>
</dbReference>
<feature type="domain" description="Farnesoic acid O-methyl transferase" evidence="1">
    <location>
        <begin position="154"/>
        <end position="278"/>
    </location>
</feature>
<keyword evidence="3" id="KW-1185">Reference proteome</keyword>
<dbReference type="Pfam" id="PF12248">
    <property type="entry name" value="Methyltransf_FA"/>
    <property type="match status" value="2"/>
</dbReference>
<dbReference type="EnsemblMetazoa" id="GPAI022866-RA">
    <property type="protein sequence ID" value="GPAI022866-PA"/>
    <property type="gene ID" value="GPAI022866"/>
</dbReference>
<dbReference type="STRING" id="7398.A0A1A9ZRL5"/>
<evidence type="ECO:0000259" key="1">
    <source>
        <dbReference type="Pfam" id="PF12248"/>
    </source>
</evidence>
<proteinExistence type="predicted"/>
<dbReference type="PANTHER" id="PTHR36695">
    <property type="entry name" value="AGAP008648-PA"/>
    <property type="match status" value="1"/>
</dbReference>
<evidence type="ECO:0000313" key="3">
    <source>
        <dbReference type="Proteomes" id="UP000092445"/>
    </source>
</evidence>
<feature type="domain" description="Farnesoic acid O-methyl transferase" evidence="1">
    <location>
        <begin position="19"/>
        <end position="133"/>
    </location>
</feature>
<sequence>MSDELKVFNKLQQFIPLYGNKSFSISVKTCSEICLTLAKTPNANDEMYDITIRGGSDGNVLVKKRGTNCDDGSEICEVDILEFCHLTISFEDKILKVGYKGLNSPFLSHSVSQSFYLNFVGIGCDETGTWVLDPLYTKKPIEFWTTKERSYLFFRLSRSKKFFFQVRCSQDVQLALTEAADTIDPIYEIIIGGWGNTKSVIRKNRLKTVACVLTPNILSEEKFLEFSISFENNIIEVCTRSCIGQRHFLMSYKARQLPNFLFLGVRTGPKTTGYWKISGACEMRLSGNYTACEEIFEQIKKITTSNE</sequence>
<name>A0A1A9ZRL5_GLOPL</name>
<organism evidence="2 3">
    <name type="scientific">Glossina pallidipes</name>
    <name type="common">Tsetse fly</name>
    <dbReference type="NCBI Taxonomy" id="7398"/>
    <lineage>
        <taxon>Eukaryota</taxon>
        <taxon>Metazoa</taxon>
        <taxon>Ecdysozoa</taxon>
        <taxon>Arthropoda</taxon>
        <taxon>Hexapoda</taxon>
        <taxon>Insecta</taxon>
        <taxon>Pterygota</taxon>
        <taxon>Neoptera</taxon>
        <taxon>Endopterygota</taxon>
        <taxon>Diptera</taxon>
        <taxon>Brachycera</taxon>
        <taxon>Muscomorpha</taxon>
        <taxon>Hippoboscoidea</taxon>
        <taxon>Glossinidae</taxon>
        <taxon>Glossina</taxon>
    </lineage>
</organism>
<protein>
    <submittedName>
        <fullName evidence="2">Methyltransf_FA domain-containing protein</fullName>
    </submittedName>
</protein>
<reference evidence="2" key="2">
    <citation type="submission" date="2020-05" db="UniProtKB">
        <authorList>
            <consortium name="EnsemblMetazoa"/>
        </authorList>
    </citation>
    <scope>IDENTIFICATION</scope>
    <source>
        <strain evidence="2">IAEA</strain>
    </source>
</reference>
<reference evidence="3" key="1">
    <citation type="submission" date="2014-03" db="EMBL/GenBank/DDBJ databases">
        <authorList>
            <person name="Aksoy S."/>
            <person name="Warren W."/>
            <person name="Wilson R.K."/>
        </authorList>
    </citation>
    <scope>NUCLEOTIDE SEQUENCE [LARGE SCALE GENOMIC DNA]</scope>
    <source>
        <strain evidence="3">IAEA</strain>
    </source>
</reference>
<evidence type="ECO:0000313" key="2">
    <source>
        <dbReference type="EnsemblMetazoa" id="GPAI022866-PA"/>
    </source>
</evidence>
<accession>A0A1A9ZRL5</accession>
<dbReference type="PANTHER" id="PTHR36695:SF12">
    <property type="entry name" value="AGAP008648-PA"/>
    <property type="match status" value="1"/>
</dbReference>
<dbReference type="VEuPathDB" id="VectorBase:GPAI022866"/>
<dbReference type="AlphaFoldDB" id="A0A1A9ZRL5"/>